<dbReference type="EMBL" id="AJWJ01000261">
    <property type="protein sequence ID" value="KAF2072642.1"/>
    <property type="molecule type" value="Genomic_DNA"/>
</dbReference>
<gene>
    <name evidence="1" type="ORF">CYY_006044</name>
</gene>
<organism evidence="1 2">
    <name type="scientific">Polysphondylium violaceum</name>
    <dbReference type="NCBI Taxonomy" id="133409"/>
    <lineage>
        <taxon>Eukaryota</taxon>
        <taxon>Amoebozoa</taxon>
        <taxon>Evosea</taxon>
        <taxon>Eumycetozoa</taxon>
        <taxon>Dictyostelia</taxon>
        <taxon>Dictyosteliales</taxon>
        <taxon>Dictyosteliaceae</taxon>
        <taxon>Polysphondylium</taxon>
    </lineage>
</organism>
<dbReference type="PANTHER" id="PTHR38074:SF1">
    <property type="entry name" value="ALTERED INHERITANCE OF MITOCHONDRIA PROTEIN 24, MITOCHONDRIAL"/>
    <property type="match status" value="1"/>
</dbReference>
<protein>
    <recommendedName>
        <fullName evidence="3">AIM24 family protein</fullName>
    </recommendedName>
</protein>
<dbReference type="InterPro" id="IPR016031">
    <property type="entry name" value="Trp_RNA-bd_attenuator-like_dom"/>
</dbReference>
<name>A0A8J4PSD0_9MYCE</name>
<dbReference type="AlphaFoldDB" id="A0A8J4PSD0"/>
<evidence type="ECO:0000313" key="2">
    <source>
        <dbReference type="Proteomes" id="UP000695562"/>
    </source>
</evidence>
<evidence type="ECO:0000313" key="1">
    <source>
        <dbReference type="EMBL" id="KAF2072642.1"/>
    </source>
</evidence>
<evidence type="ECO:0008006" key="3">
    <source>
        <dbReference type="Google" id="ProtNLM"/>
    </source>
</evidence>
<keyword evidence="2" id="KW-1185">Reference proteome</keyword>
<dbReference type="OrthoDB" id="4721at2759"/>
<sequence>MSRYSMNSFLQETIIDSQIPVEPFHLNKDSMLQVFVNNSSVLIKKGAMVGYLGNIKYEREKMMSKGFGNFMKKTFTSEGTTMMKGTGVGTIYIADRAKKIRIIRLENEAIIINGNDVLAHDEHIKSDIVVMKSAGGVLGGGLWQVKLEGTGYVAFTTHGHPLTLMVNPGQPVFVDPDALVAWSASLKPEVQTDISFRSVFRSSGESFQLKFDGSGWVVIQPYEEISNSRDA</sequence>
<dbReference type="SUPFAM" id="SSF51219">
    <property type="entry name" value="TRAP-like"/>
    <property type="match status" value="1"/>
</dbReference>
<dbReference type="InterPro" id="IPR036983">
    <property type="entry name" value="AIM24_sf"/>
</dbReference>
<accession>A0A8J4PSD0</accession>
<dbReference type="PANTHER" id="PTHR38074">
    <property type="entry name" value="ALTERED INHERITANCE OF MITOCHONDRIA PROTEIN 24, MITOCHONDRIAL"/>
    <property type="match status" value="1"/>
</dbReference>
<proteinExistence type="predicted"/>
<reference evidence="1" key="1">
    <citation type="submission" date="2020-01" db="EMBL/GenBank/DDBJ databases">
        <title>Development of genomics and gene disruption for Polysphondylium violaceum indicates a role for the polyketide synthase stlB in stalk morphogenesis.</title>
        <authorList>
            <person name="Narita B."/>
            <person name="Kawabe Y."/>
            <person name="Kin K."/>
            <person name="Saito T."/>
            <person name="Gibbs R."/>
            <person name="Kuspa A."/>
            <person name="Muzny D."/>
            <person name="Queller D."/>
            <person name="Richards S."/>
            <person name="Strassman J."/>
            <person name="Sucgang R."/>
            <person name="Worley K."/>
            <person name="Schaap P."/>
        </authorList>
    </citation>
    <scope>NUCLEOTIDE SEQUENCE</scope>
    <source>
        <strain evidence="1">QSvi11</strain>
    </source>
</reference>
<comment type="caution">
    <text evidence="1">The sequence shown here is derived from an EMBL/GenBank/DDBJ whole genome shotgun (WGS) entry which is preliminary data.</text>
</comment>
<dbReference type="Proteomes" id="UP000695562">
    <property type="component" value="Unassembled WGS sequence"/>
</dbReference>
<dbReference type="Gene3D" id="3.60.160.10">
    <property type="entry name" value="Mitochondrial biogenesis AIM24"/>
    <property type="match status" value="1"/>
</dbReference>
<dbReference type="Pfam" id="PF01987">
    <property type="entry name" value="AIM24"/>
    <property type="match status" value="1"/>
</dbReference>
<dbReference type="InterPro" id="IPR002838">
    <property type="entry name" value="AIM24"/>
</dbReference>